<name>A0A0G0WSN6_9BACT</name>
<dbReference type="PANTHER" id="PTHR13420">
    <property type="entry name" value="UPF0235 PROTEIN C15ORF40"/>
    <property type="match status" value="1"/>
</dbReference>
<dbReference type="Gene3D" id="3.30.1200.10">
    <property type="entry name" value="YggU-like"/>
    <property type="match status" value="1"/>
</dbReference>
<accession>A0A0G0WSN6</accession>
<evidence type="ECO:0000313" key="2">
    <source>
        <dbReference type="EMBL" id="KKR87465.1"/>
    </source>
</evidence>
<dbReference type="NCBIfam" id="TIGR00251">
    <property type="entry name" value="DUF167 family protein"/>
    <property type="match status" value="1"/>
</dbReference>
<sequence length="72" mass="7997">MKVTIIAHPNAKRPRIEKDLLGTLHVYVNAPPLEGKANRAVAEALAQYFKVKKSQVDLISGAKSKNKLFEIK</sequence>
<dbReference type="InterPro" id="IPR036591">
    <property type="entry name" value="YggU-like_sf"/>
</dbReference>
<dbReference type="GO" id="GO:0005737">
    <property type="term" value="C:cytoplasm"/>
    <property type="evidence" value="ECO:0007669"/>
    <property type="project" value="TreeGrafter"/>
</dbReference>
<evidence type="ECO:0000313" key="3">
    <source>
        <dbReference type="Proteomes" id="UP000034854"/>
    </source>
</evidence>
<comment type="similarity">
    <text evidence="1">Belongs to the UPF0235 family.</text>
</comment>
<dbReference type="Pfam" id="PF02594">
    <property type="entry name" value="DUF167"/>
    <property type="match status" value="1"/>
</dbReference>
<reference evidence="2 3" key="1">
    <citation type="journal article" date="2015" name="Nature">
        <title>rRNA introns, odd ribosomes, and small enigmatic genomes across a large radiation of phyla.</title>
        <authorList>
            <person name="Brown C.T."/>
            <person name="Hug L.A."/>
            <person name="Thomas B.C."/>
            <person name="Sharon I."/>
            <person name="Castelle C.J."/>
            <person name="Singh A."/>
            <person name="Wilkins M.J."/>
            <person name="Williams K.H."/>
            <person name="Banfield J.F."/>
        </authorList>
    </citation>
    <scope>NUCLEOTIDE SEQUENCE [LARGE SCALE GENOMIC DNA]</scope>
</reference>
<gene>
    <name evidence="2" type="ORF">UU34_C0004G0006</name>
</gene>
<dbReference type="Proteomes" id="UP000034854">
    <property type="component" value="Unassembled WGS sequence"/>
</dbReference>
<evidence type="ECO:0000256" key="1">
    <source>
        <dbReference type="ARBA" id="ARBA00010364"/>
    </source>
</evidence>
<dbReference type="SUPFAM" id="SSF69786">
    <property type="entry name" value="YggU-like"/>
    <property type="match status" value="1"/>
</dbReference>
<proteinExistence type="inferred from homology"/>
<dbReference type="InterPro" id="IPR003746">
    <property type="entry name" value="DUF167"/>
</dbReference>
<organism evidence="2 3">
    <name type="scientific">Candidatus Curtissbacteria bacterium GW2011_GWA1_41_11</name>
    <dbReference type="NCBI Taxonomy" id="1618409"/>
    <lineage>
        <taxon>Bacteria</taxon>
        <taxon>Candidatus Curtissiibacteriota</taxon>
    </lineage>
</organism>
<dbReference type="SMART" id="SM01152">
    <property type="entry name" value="DUF167"/>
    <property type="match status" value="1"/>
</dbReference>
<dbReference type="EMBL" id="LCAG01000004">
    <property type="protein sequence ID" value="KKR87465.1"/>
    <property type="molecule type" value="Genomic_DNA"/>
</dbReference>
<comment type="caution">
    <text evidence="2">The sequence shown here is derived from an EMBL/GenBank/DDBJ whole genome shotgun (WGS) entry which is preliminary data.</text>
</comment>
<dbReference type="AlphaFoldDB" id="A0A0G0WSN6"/>
<dbReference type="PANTHER" id="PTHR13420:SF7">
    <property type="entry name" value="UPF0235 PROTEIN C15ORF40"/>
    <property type="match status" value="1"/>
</dbReference>
<protein>
    <submittedName>
        <fullName evidence="2">Uncharacterized protein</fullName>
    </submittedName>
</protein>